<reference evidence="1" key="1">
    <citation type="submission" date="2020-05" db="EMBL/GenBank/DDBJ databases">
        <authorList>
            <person name="Chiriac C."/>
            <person name="Salcher M."/>
            <person name="Ghai R."/>
            <person name="Kavagutti S V."/>
        </authorList>
    </citation>
    <scope>NUCLEOTIDE SEQUENCE</scope>
</reference>
<dbReference type="Gene3D" id="3.40.50.300">
    <property type="entry name" value="P-loop containing nucleotide triphosphate hydrolases"/>
    <property type="match status" value="1"/>
</dbReference>
<dbReference type="InterPro" id="IPR027417">
    <property type="entry name" value="P-loop_NTPase"/>
</dbReference>
<evidence type="ECO:0000313" key="1">
    <source>
        <dbReference type="EMBL" id="CAB4747091.1"/>
    </source>
</evidence>
<dbReference type="AlphaFoldDB" id="A0A6J6TI72"/>
<sequence>MRLRRDVPKEYSYVTVVTYGRTGSTAIQASLNALPGVLLRGENYAAMRGLGTYLQSIAEVADRHHAGKSTHPWYGSAQLDPGAVLADIRRHVIDYLLRPTAGTTWIGFKEVRYEPGHFASYDELLQHLIFLGRLFPDLRYVINVREPVDAARSGWWPENSDALEVLTTTRDWLLSATADLNTFFGSLRAACVAYEDWVDDPQVLIDAYSSLGLPRDDQAVRAALLERLEHGSRPG</sequence>
<organism evidence="1">
    <name type="scientific">freshwater metagenome</name>
    <dbReference type="NCBI Taxonomy" id="449393"/>
    <lineage>
        <taxon>unclassified sequences</taxon>
        <taxon>metagenomes</taxon>
        <taxon>ecological metagenomes</taxon>
    </lineage>
</organism>
<protein>
    <submittedName>
        <fullName evidence="1">Unannotated protein</fullName>
    </submittedName>
</protein>
<dbReference type="Pfam" id="PF13469">
    <property type="entry name" value="Sulfotransfer_3"/>
    <property type="match status" value="1"/>
</dbReference>
<name>A0A6J6TI72_9ZZZZ</name>
<gene>
    <name evidence="1" type="ORF">UFOPK2809_00700</name>
</gene>
<proteinExistence type="predicted"/>
<dbReference type="EMBL" id="CAEZZA010000078">
    <property type="protein sequence ID" value="CAB4747091.1"/>
    <property type="molecule type" value="Genomic_DNA"/>
</dbReference>
<dbReference type="SUPFAM" id="SSF52540">
    <property type="entry name" value="P-loop containing nucleoside triphosphate hydrolases"/>
    <property type="match status" value="1"/>
</dbReference>
<accession>A0A6J6TI72</accession>